<evidence type="ECO:0000313" key="1">
    <source>
        <dbReference type="EMBL" id="VDP12298.1"/>
    </source>
</evidence>
<evidence type="ECO:0000313" key="2">
    <source>
        <dbReference type="Proteomes" id="UP000270296"/>
    </source>
</evidence>
<organism evidence="3">
    <name type="scientific">Soboliphyme baturini</name>
    <dbReference type="NCBI Taxonomy" id="241478"/>
    <lineage>
        <taxon>Eukaryota</taxon>
        <taxon>Metazoa</taxon>
        <taxon>Ecdysozoa</taxon>
        <taxon>Nematoda</taxon>
        <taxon>Enoplea</taxon>
        <taxon>Dorylaimia</taxon>
        <taxon>Dioctophymatida</taxon>
        <taxon>Dioctophymatoidea</taxon>
        <taxon>Soboliphymatidae</taxon>
        <taxon>Soboliphyme</taxon>
    </lineage>
</organism>
<name>A0A183IUB7_9BILA</name>
<reference evidence="3" key="1">
    <citation type="submission" date="2016-06" db="UniProtKB">
        <authorList>
            <consortium name="WormBaseParasite"/>
        </authorList>
    </citation>
    <scope>IDENTIFICATION</scope>
</reference>
<dbReference type="WBParaSite" id="SBAD_0000748401-mRNA-1">
    <property type="protein sequence ID" value="SBAD_0000748401-mRNA-1"/>
    <property type="gene ID" value="SBAD_0000748401"/>
</dbReference>
<keyword evidence="2" id="KW-1185">Reference proteome</keyword>
<proteinExistence type="predicted"/>
<dbReference type="AlphaFoldDB" id="A0A183IUB7"/>
<reference evidence="1 2" key="2">
    <citation type="submission" date="2018-11" db="EMBL/GenBank/DDBJ databases">
        <authorList>
            <consortium name="Pathogen Informatics"/>
        </authorList>
    </citation>
    <scope>NUCLEOTIDE SEQUENCE [LARGE SCALE GENOMIC DNA]</scope>
</reference>
<gene>
    <name evidence="1" type="ORF">SBAD_LOCUS7215</name>
</gene>
<accession>A0A183IUB7</accession>
<evidence type="ECO:0000313" key="3">
    <source>
        <dbReference type="WBParaSite" id="SBAD_0000748401-mRNA-1"/>
    </source>
</evidence>
<protein>
    <submittedName>
        <fullName evidence="3">Bestrophin homolog</fullName>
    </submittedName>
</protein>
<dbReference type="EMBL" id="UZAM01010424">
    <property type="protein sequence ID" value="VDP12298.1"/>
    <property type="molecule type" value="Genomic_DNA"/>
</dbReference>
<dbReference type="Proteomes" id="UP000270296">
    <property type="component" value="Unassembled WGS sequence"/>
</dbReference>
<sequence>MLRYWGSLSDNAVRRNRELVLICIGMYVKDKRPSISPNFNFLGQLLEFEQQLNLRWRGGDLPYHRIPCPFVPSTQSSNHVTSVHSSSIERDLEVKPAEVSVFTRTNVEEGSTFCREDFEEWRTDSWSSKFSVCDRANVFASGLSGKRTTTTVCTSETSSHRHFRDPTRSPDRPVHRQEYAQVTVVFLFLSRSGRCLYVNA</sequence>